<keyword evidence="1" id="KW-0812">Transmembrane</keyword>
<sequence length="78" mass="8991">MVSVFEEKYNYDWNLFLADLGGSVGFLLGLSVIGVINILYNVWWEVLKPLLCWRRHRNSSAGLSDTTLDAKSERNHVY</sequence>
<evidence type="ECO:0000256" key="1">
    <source>
        <dbReference type="SAM" id="Phobius"/>
    </source>
</evidence>
<dbReference type="Gene3D" id="1.10.287.770">
    <property type="entry name" value="YojJ-like"/>
    <property type="match status" value="1"/>
</dbReference>
<dbReference type="AlphaFoldDB" id="A0A5E4Q6M9"/>
<accession>A0A5E4Q6M9</accession>
<dbReference type="EMBL" id="FZQP02001837">
    <property type="protein sequence ID" value="VVC93941.1"/>
    <property type="molecule type" value="Genomic_DNA"/>
</dbReference>
<name>A0A5E4Q6M9_9NEOP</name>
<organism evidence="2 3">
    <name type="scientific">Leptidea sinapis</name>
    <dbReference type="NCBI Taxonomy" id="189913"/>
    <lineage>
        <taxon>Eukaryota</taxon>
        <taxon>Metazoa</taxon>
        <taxon>Ecdysozoa</taxon>
        <taxon>Arthropoda</taxon>
        <taxon>Hexapoda</taxon>
        <taxon>Insecta</taxon>
        <taxon>Pterygota</taxon>
        <taxon>Neoptera</taxon>
        <taxon>Endopterygota</taxon>
        <taxon>Lepidoptera</taxon>
        <taxon>Glossata</taxon>
        <taxon>Ditrysia</taxon>
        <taxon>Papilionoidea</taxon>
        <taxon>Pieridae</taxon>
        <taxon>Dismorphiinae</taxon>
        <taxon>Leptidea</taxon>
    </lineage>
</organism>
<reference evidence="2 3" key="1">
    <citation type="submission" date="2017-07" db="EMBL/GenBank/DDBJ databases">
        <authorList>
            <person name="Talla V."/>
            <person name="Backstrom N."/>
        </authorList>
    </citation>
    <scope>NUCLEOTIDE SEQUENCE [LARGE SCALE GENOMIC DNA]</scope>
</reference>
<protein>
    <submittedName>
        <fullName evidence="2">Uncharacterized protein</fullName>
    </submittedName>
</protein>
<feature type="transmembrane region" description="Helical" evidence="1">
    <location>
        <begin position="20"/>
        <end position="40"/>
    </location>
</feature>
<proteinExistence type="predicted"/>
<gene>
    <name evidence="2" type="ORF">LSINAPIS_LOCUS6032</name>
</gene>
<keyword evidence="3" id="KW-1185">Reference proteome</keyword>
<evidence type="ECO:0000313" key="2">
    <source>
        <dbReference type="EMBL" id="VVC93941.1"/>
    </source>
</evidence>
<evidence type="ECO:0000313" key="3">
    <source>
        <dbReference type="Proteomes" id="UP000324832"/>
    </source>
</evidence>
<keyword evidence="1" id="KW-1133">Transmembrane helix</keyword>
<dbReference type="Proteomes" id="UP000324832">
    <property type="component" value="Unassembled WGS sequence"/>
</dbReference>
<keyword evidence="1" id="KW-0472">Membrane</keyword>